<comment type="similarity">
    <text evidence="2 7">Belongs to the MgtC/SapB family.</text>
</comment>
<evidence type="ECO:0000313" key="10">
    <source>
        <dbReference type="Proteomes" id="UP000325755"/>
    </source>
</evidence>
<dbReference type="Pfam" id="PF02308">
    <property type="entry name" value="MgtC"/>
    <property type="match status" value="1"/>
</dbReference>
<keyword evidence="10" id="KW-1185">Reference proteome</keyword>
<name>A0A5Q0BIY7_9GAMM</name>
<dbReference type="InterPro" id="IPR049177">
    <property type="entry name" value="MgtC_SapB_SrpB_YhiD_N"/>
</dbReference>
<evidence type="ECO:0000256" key="7">
    <source>
        <dbReference type="RuleBase" id="RU365041"/>
    </source>
</evidence>
<gene>
    <name evidence="9" type="ORF">F6R98_15055</name>
</gene>
<dbReference type="OrthoDB" id="9811198at2"/>
<keyword evidence="7" id="KW-0997">Cell inner membrane</keyword>
<evidence type="ECO:0000256" key="5">
    <source>
        <dbReference type="ARBA" id="ARBA00022989"/>
    </source>
</evidence>
<evidence type="ECO:0000256" key="3">
    <source>
        <dbReference type="ARBA" id="ARBA00022475"/>
    </source>
</evidence>
<accession>A0A5Q0BIY7</accession>
<protein>
    <recommendedName>
        <fullName evidence="7">Protein MgtC</fullName>
    </recommendedName>
</protein>
<organism evidence="9 10">
    <name type="scientific">Candidatus Methylospira mobilis</name>
    <dbReference type="NCBI Taxonomy" id="1808979"/>
    <lineage>
        <taxon>Bacteria</taxon>
        <taxon>Pseudomonadati</taxon>
        <taxon>Pseudomonadota</taxon>
        <taxon>Gammaproteobacteria</taxon>
        <taxon>Methylococcales</taxon>
        <taxon>Methylococcaceae</taxon>
        <taxon>Candidatus Methylospira</taxon>
    </lineage>
</organism>
<evidence type="ECO:0000313" key="9">
    <source>
        <dbReference type="EMBL" id="QFY43780.1"/>
    </source>
</evidence>
<dbReference type="Proteomes" id="UP000325755">
    <property type="component" value="Chromosome"/>
</dbReference>
<feature type="transmembrane region" description="Helical" evidence="7">
    <location>
        <begin position="51"/>
        <end position="69"/>
    </location>
</feature>
<dbReference type="RefSeq" id="WP_153249757.1">
    <property type="nucleotide sequence ID" value="NZ_CP044205.1"/>
</dbReference>
<evidence type="ECO:0000256" key="2">
    <source>
        <dbReference type="ARBA" id="ARBA00009298"/>
    </source>
</evidence>
<dbReference type="InParanoid" id="A0A5Q0BIY7"/>
<evidence type="ECO:0000256" key="6">
    <source>
        <dbReference type="ARBA" id="ARBA00023136"/>
    </source>
</evidence>
<feature type="domain" description="MgtC/SapB/SrpB/YhiD N-terminal" evidence="8">
    <location>
        <begin position="28"/>
        <end position="152"/>
    </location>
</feature>
<proteinExistence type="inferred from homology"/>
<reference evidence="9 10" key="1">
    <citation type="submission" date="2019-09" db="EMBL/GenBank/DDBJ databases">
        <title>Ecophysiology of the spiral-shaped methanotroph Methylospira mobilis as revealed by the complete genome sequence.</title>
        <authorList>
            <person name="Oshkin I.Y."/>
            <person name="Dedysh S.N."/>
            <person name="Miroshnikov K."/>
            <person name="Danilova O.V."/>
            <person name="Hakobyan A."/>
            <person name="Liesack W."/>
        </authorList>
    </citation>
    <scope>NUCLEOTIDE SEQUENCE [LARGE SCALE GENOMIC DNA]</scope>
    <source>
        <strain evidence="9 10">Shm1</strain>
    </source>
</reference>
<evidence type="ECO:0000256" key="1">
    <source>
        <dbReference type="ARBA" id="ARBA00004651"/>
    </source>
</evidence>
<keyword evidence="3" id="KW-1003">Cell membrane</keyword>
<evidence type="ECO:0000259" key="8">
    <source>
        <dbReference type="Pfam" id="PF02308"/>
    </source>
</evidence>
<feature type="transmembrane region" description="Helical" evidence="7">
    <location>
        <begin position="89"/>
        <end position="105"/>
    </location>
</feature>
<sequence>MDNPVNLLFSFWTLPQLEVNAQVFLNILGALLLGLLVGYERSYHGRAAGMRTYGLVCMASAALTAMSGYPHFWYGGLTSGVGSADPTRVIQGIVTGIGFLGAGVIMKEGYSISGLSTAASIWCSSVIGILMGVGFYLAALLLALLSVGYMTWGFVLERLLPGHQTLVVSLKFRADYSPQQTLLNIELGRCGYRLLAPTLTITANSGQKEWRFTIASLGKSKECSIAQLSDELSALSWIESFELAPARN</sequence>
<keyword evidence="5 7" id="KW-1133">Transmembrane helix</keyword>
<comment type="subcellular location">
    <subcellularLocation>
        <location evidence="7">Cell inner membrane</location>
        <topology evidence="7">Multi-pass membrane protein</topology>
    </subcellularLocation>
    <subcellularLocation>
        <location evidence="1">Cell membrane</location>
        <topology evidence="1">Multi-pass membrane protein</topology>
    </subcellularLocation>
</comment>
<dbReference type="PANTHER" id="PTHR33778">
    <property type="entry name" value="PROTEIN MGTC"/>
    <property type="match status" value="1"/>
</dbReference>
<dbReference type="PANTHER" id="PTHR33778:SF1">
    <property type="entry name" value="MAGNESIUM TRANSPORTER YHID-RELATED"/>
    <property type="match status" value="1"/>
</dbReference>
<dbReference type="AlphaFoldDB" id="A0A5Q0BIY7"/>
<keyword evidence="6 7" id="KW-0472">Membrane</keyword>
<dbReference type="InterPro" id="IPR003416">
    <property type="entry name" value="MgtC/SapB/SrpB/YhiD_fam"/>
</dbReference>
<evidence type="ECO:0000256" key="4">
    <source>
        <dbReference type="ARBA" id="ARBA00022692"/>
    </source>
</evidence>
<feature type="transmembrane region" description="Helical" evidence="7">
    <location>
        <begin position="136"/>
        <end position="156"/>
    </location>
</feature>
<dbReference type="KEGG" id="mmob:F6R98_15055"/>
<dbReference type="GO" id="GO:0005886">
    <property type="term" value="C:plasma membrane"/>
    <property type="evidence" value="ECO:0007669"/>
    <property type="project" value="UniProtKB-SubCell"/>
</dbReference>
<dbReference type="EMBL" id="CP044205">
    <property type="protein sequence ID" value="QFY43780.1"/>
    <property type="molecule type" value="Genomic_DNA"/>
</dbReference>
<feature type="transmembrane region" description="Helical" evidence="7">
    <location>
        <begin position="20"/>
        <end position="39"/>
    </location>
</feature>
<keyword evidence="4 7" id="KW-0812">Transmembrane</keyword>
<dbReference type="PRINTS" id="PR01837">
    <property type="entry name" value="MGTCSAPBPROT"/>
</dbReference>